<keyword evidence="3 9" id="KW-0812">Transmembrane</keyword>
<feature type="transmembrane region" description="Helical" evidence="11">
    <location>
        <begin position="37"/>
        <end position="61"/>
    </location>
</feature>
<feature type="transmembrane region" description="Helical" evidence="11">
    <location>
        <begin position="73"/>
        <end position="99"/>
    </location>
</feature>
<evidence type="ECO:0000313" key="14">
    <source>
        <dbReference type="Proteomes" id="UP000192578"/>
    </source>
</evidence>
<feature type="compositionally biased region" description="Polar residues" evidence="10">
    <location>
        <begin position="346"/>
        <end position="365"/>
    </location>
</feature>
<organism evidence="13 14">
    <name type="scientific">Hypsibius exemplaris</name>
    <name type="common">Freshwater tardigrade</name>
    <dbReference type="NCBI Taxonomy" id="2072580"/>
    <lineage>
        <taxon>Eukaryota</taxon>
        <taxon>Metazoa</taxon>
        <taxon>Ecdysozoa</taxon>
        <taxon>Tardigrada</taxon>
        <taxon>Eutardigrada</taxon>
        <taxon>Parachela</taxon>
        <taxon>Hypsibioidea</taxon>
        <taxon>Hypsibiidae</taxon>
        <taxon>Hypsibius</taxon>
    </lineage>
</organism>
<feature type="compositionally biased region" description="Low complexity" evidence="10">
    <location>
        <begin position="270"/>
        <end position="287"/>
    </location>
</feature>
<dbReference type="Gene3D" id="1.20.1070.10">
    <property type="entry name" value="Rhodopsin 7-helix transmembrane proteins"/>
    <property type="match status" value="2"/>
</dbReference>
<dbReference type="InterPro" id="IPR000995">
    <property type="entry name" value="Musac_Ach_rcpt"/>
</dbReference>
<feature type="region of interest" description="Disordered" evidence="10">
    <location>
        <begin position="346"/>
        <end position="385"/>
    </location>
</feature>
<keyword evidence="6 11" id="KW-0472">Membrane</keyword>
<dbReference type="GO" id="GO:0005886">
    <property type="term" value="C:plasma membrane"/>
    <property type="evidence" value="ECO:0007669"/>
    <property type="project" value="UniProtKB-SubCell"/>
</dbReference>
<dbReference type="SUPFAM" id="SSF81321">
    <property type="entry name" value="Family A G protein-coupled receptor-like"/>
    <property type="match status" value="1"/>
</dbReference>
<evidence type="ECO:0000256" key="6">
    <source>
        <dbReference type="ARBA" id="ARBA00023136"/>
    </source>
</evidence>
<dbReference type="GO" id="GO:0004993">
    <property type="term" value="F:G protein-coupled serotonin receptor activity"/>
    <property type="evidence" value="ECO:0007669"/>
    <property type="project" value="TreeGrafter"/>
</dbReference>
<dbReference type="GO" id="GO:0030425">
    <property type="term" value="C:dendrite"/>
    <property type="evidence" value="ECO:0007669"/>
    <property type="project" value="TreeGrafter"/>
</dbReference>
<feature type="domain" description="G-protein coupled receptors family 1 profile" evidence="12">
    <location>
        <begin position="53"/>
        <end position="577"/>
    </location>
</feature>
<keyword evidence="4 11" id="KW-1133">Transmembrane helix</keyword>
<dbReference type="OrthoDB" id="10071887at2759"/>
<feature type="transmembrane region" description="Helical" evidence="11">
    <location>
        <begin position="561"/>
        <end position="580"/>
    </location>
</feature>
<feature type="compositionally biased region" description="Polar residues" evidence="10">
    <location>
        <begin position="249"/>
        <end position="259"/>
    </location>
</feature>
<dbReference type="PANTHER" id="PTHR24247:SF265">
    <property type="entry name" value="MUSCARINIC ACETYLCHOLINE RECEPTOR DM1"/>
    <property type="match status" value="1"/>
</dbReference>
<feature type="transmembrane region" description="Helical" evidence="11">
    <location>
        <begin position="153"/>
        <end position="178"/>
    </location>
</feature>
<evidence type="ECO:0000256" key="10">
    <source>
        <dbReference type="SAM" id="MobiDB-lite"/>
    </source>
</evidence>
<proteinExistence type="inferred from homology"/>
<dbReference type="PANTHER" id="PTHR24247">
    <property type="entry name" value="5-HYDROXYTRYPTAMINE RECEPTOR"/>
    <property type="match status" value="1"/>
</dbReference>
<evidence type="ECO:0000256" key="4">
    <source>
        <dbReference type="ARBA" id="ARBA00022989"/>
    </source>
</evidence>
<dbReference type="GO" id="GO:0007187">
    <property type="term" value="P:G protein-coupled receptor signaling pathway, coupled to cyclic nucleotide second messenger"/>
    <property type="evidence" value="ECO:0007669"/>
    <property type="project" value="TreeGrafter"/>
</dbReference>
<feature type="transmembrane region" description="Helical" evidence="11">
    <location>
        <begin position="111"/>
        <end position="132"/>
    </location>
</feature>
<dbReference type="Proteomes" id="UP000192578">
    <property type="component" value="Unassembled WGS sequence"/>
</dbReference>
<protein>
    <submittedName>
        <fullName evidence="13">Muscarinic acetylcholine receptor DM1</fullName>
    </submittedName>
</protein>
<dbReference type="EMBL" id="MTYJ01000005">
    <property type="protein sequence ID" value="OQV24737.1"/>
    <property type="molecule type" value="Genomic_DNA"/>
</dbReference>
<reference evidence="14" key="1">
    <citation type="submission" date="2017-01" db="EMBL/GenBank/DDBJ databases">
        <title>Comparative genomics of anhydrobiosis in the tardigrade Hypsibius dujardini.</title>
        <authorList>
            <person name="Yoshida Y."/>
            <person name="Koutsovoulos G."/>
            <person name="Laetsch D."/>
            <person name="Stevens L."/>
            <person name="Kumar S."/>
            <person name="Horikawa D."/>
            <person name="Ishino K."/>
            <person name="Komine S."/>
            <person name="Tomita M."/>
            <person name="Blaxter M."/>
            <person name="Arakawa K."/>
        </authorList>
    </citation>
    <scope>NUCLEOTIDE SEQUENCE [LARGE SCALE GENOMIC DNA]</scope>
    <source>
        <strain evidence="14">Z151</strain>
    </source>
</reference>
<dbReference type="PRINTS" id="PR00243">
    <property type="entry name" value="MUSCARINICR"/>
</dbReference>
<accession>A0A1W0XB52</accession>
<dbReference type="SMART" id="SM01381">
    <property type="entry name" value="7TM_GPCR_Srsx"/>
    <property type="match status" value="1"/>
</dbReference>
<keyword evidence="2" id="KW-1003">Cell membrane</keyword>
<feature type="transmembrane region" description="Helical" evidence="11">
    <location>
        <begin position="526"/>
        <end position="549"/>
    </location>
</feature>
<name>A0A1W0XB52_HYPEX</name>
<dbReference type="InterPro" id="IPR017452">
    <property type="entry name" value="GPCR_Rhodpsn_7TM"/>
</dbReference>
<keyword evidence="7 9" id="KW-0675">Receptor</keyword>
<evidence type="ECO:0000256" key="3">
    <source>
        <dbReference type="ARBA" id="ARBA00022692"/>
    </source>
</evidence>
<feature type="region of interest" description="Disordered" evidence="10">
    <location>
        <begin position="492"/>
        <end position="516"/>
    </location>
</feature>
<evidence type="ECO:0000256" key="9">
    <source>
        <dbReference type="RuleBase" id="RU000688"/>
    </source>
</evidence>
<evidence type="ECO:0000313" key="13">
    <source>
        <dbReference type="EMBL" id="OQV24737.1"/>
    </source>
</evidence>
<evidence type="ECO:0000256" key="7">
    <source>
        <dbReference type="ARBA" id="ARBA00023170"/>
    </source>
</evidence>
<keyword evidence="8 9" id="KW-0807">Transducer</keyword>
<dbReference type="InterPro" id="IPR000276">
    <property type="entry name" value="GPCR_Rhodpsn"/>
</dbReference>
<dbReference type="PROSITE" id="PS00237">
    <property type="entry name" value="G_PROTEIN_RECEP_F1_1"/>
    <property type="match status" value="1"/>
</dbReference>
<sequence>MDLPPGGYLTTATTTVATLTGNTTAVHVTPFAPTPTAFFGLVATFLAILTTGGNVLVMISFKVDKQLRTITNYFLLSLALADLLIGCVSMPLFTLYALYGIWPLGAIICDTWLAVDYLVSNASVLNLLIISFDRYLSITRPLTYRARRTRRRAIWMIVAAWVISLLLWPPWIFAWPYIEGERKVEENRCYVQFLETNPYITVGTIIAAFYLPVTVMTILYVKIFRETERRQRDLEHLTADRRDRRAPQLISQKSTSSSDDPAHQTGLPTLSPISPSLRKSSSLIIPPGYEGRQPPEERPFVPLWRRLLFCTYCKIDRDPVEYVEDVDDSTDDVGEQQAPNAVILLSDNSNSNRSTGLTVGSNNRARGSDKAQLAGSGSPAMKNGALVPLLSNSCSHNPRDQSPVITDPNDDSETYTILITFPRQSPHLPSSASVPRIEEIYEDICLDEEERAFSVPTRSRVSSSGVSTGSPADRRPRLSQPNSVLNMTLQQAQNSNKSNQKNKNSHNLYKKRRVEKKQDKKAAKTLSAILFAFIITWTPYSVFVLINSFYAGLIPDALFNFSYYLCYLNSTVNPICYALCNANFRKTYIRILCCRKARVTKNDAYS</sequence>
<dbReference type="GO" id="GO:0016907">
    <property type="term" value="F:G protein-coupled acetylcholine receptor activity"/>
    <property type="evidence" value="ECO:0007669"/>
    <property type="project" value="InterPro"/>
</dbReference>
<evidence type="ECO:0000256" key="8">
    <source>
        <dbReference type="ARBA" id="ARBA00023224"/>
    </source>
</evidence>
<dbReference type="AlphaFoldDB" id="A0A1W0XB52"/>
<keyword evidence="5 9" id="KW-0297">G-protein coupled receptor</keyword>
<comment type="similarity">
    <text evidence="9">Belongs to the G-protein coupled receptor 1 family.</text>
</comment>
<evidence type="ECO:0000256" key="11">
    <source>
        <dbReference type="SAM" id="Phobius"/>
    </source>
</evidence>
<feature type="compositionally biased region" description="Low complexity" evidence="10">
    <location>
        <begin position="456"/>
        <end position="471"/>
    </location>
</feature>
<evidence type="ECO:0000256" key="5">
    <source>
        <dbReference type="ARBA" id="ARBA00023040"/>
    </source>
</evidence>
<feature type="region of interest" description="Disordered" evidence="10">
    <location>
        <begin position="456"/>
        <end position="480"/>
    </location>
</feature>
<feature type="region of interest" description="Disordered" evidence="10">
    <location>
        <begin position="244"/>
        <end position="296"/>
    </location>
</feature>
<comment type="caution">
    <text evidence="13">The sequence shown here is derived from an EMBL/GenBank/DDBJ whole genome shotgun (WGS) entry which is preliminary data.</text>
</comment>
<dbReference type="Pfam" id="PF00001">
    <property type="entry name" value="7tm_1"/>
    <property type="match status" value="1"/>
</dbReference>
<evidence type="ECO:0000256" key="1">
    <source>
        <dbReference type="ARBA" id="ARBA00004651"/>
    </source>
</evidence>
<keyword evidence="14" id="KW-1185">Reference proteome</keyword>
<gene>
    <name evidence="13" type="ORF">BV898_01329</name>
</gene>
<evidence type="ECO:0000256" key="2">
    <source>
        <dbReference type="ARBA" id="ARBA00022475"/>
    </source>
</evidence>
<dbReference type="PRINTS" id="PR00237">
    <property type="entry name" value="GPCRRHODOPSN"/>
</dbReference>
<feature type="transmembrane region" description="Helical" evidence="11">
    <location>
        <begin position="198"/>
        <end position="221"/>
    </location>
</feature>
<feature type="compositionally biased region" description="Low complexity" evidence="10">
    <location>
        <begin position="492"/>
        <end position="507"/>
    </location>
</feature>
<dbReference type="PROSITE" id="PS50262">
    <property type="entry name" value="G_PROTEIN_RECEP_F1_2"/>
    <property type="match status" value="1"/>
</dbReference>
<dbReference type="GO" id="GO:0045202">
    <property type="term" value="C:synapse"/>
    <property type="evidence" value="ECO:0007669"/>
    <property type="project" value="TreeGrafter"/>
</dbReference>
<dbReference type="GO" id="GO:0007197">
    <property type="term" value="P:adenylate cyclase-inhibiting G protein-coupled acetylcholine receptor signaling pathway"/>
    <property type="evidence" value="ECO:0007669"/>
    <property type="project" value="TreeGrafter"/>
</dbReference>
<evidence type="ECO:0000259" key="12">
    <source>
        <dbReference type="PROSITE" id="PS50262"/>
    </source>
</evidence>
<comment type="subcellular location">
    <subcellularLocation>
        <location evidence="1">Cell membrane</location>
        <topology evidence="1">Multi-pass membrane protein</topology>
    </subcellularLocation>
</comment>